<feature type="compositionally biased region" description="Low complexity" evidence="1">
    <location>
        <begin position="14"/>
        <end position="24"/>
    </location>
</feature>
<protein>
    <submittedName>
        <fullName evidence="2">Uncharacterized protein</fullName>
    </submittedName>
</protein>
<dbReference type="AlphaFoldDB" id="A0A4U5PVY3"/>
<gene>
    <name evidence="2" type="ORF">D5086_0000173490</name>
</gene>
<sequence length="241" mass="26645">MNHVIEYVFYNDGGNNNDGGYDNNTNDDDNENNVDEKDRSPSSSPPFQVASSEEERPRRERRCWGCSVLEGAPLLGLWVAAELIKEEDAAERGASVLMGPAGWRRRGCLGFFMAKEGEGKNGREGERGVVSGGCSVPFCWRRKEAVRLGSPPSRVAGLREIKKNLWLRLSVFRGRATDEGEGTVYGSPAERRRKWKIPLSPSGAGEKKKIPKGLGTVAAAHYCRDPLKWLQSPSFCKAGMR</sequence>
<dbReference type="EMBL" id="RCHU01000571">
    <property type="protein sequence ID" value="TKS01339.1"/>
    <property type="molecule type" value="Genomic_DNA"/>
</dbReference>
<evidence type="ECO:0000313" key="2">
    <source>
        <dbReference type="EMBL" id="TKS01339.1"/>
    </source>
</evidence>
<proteinExistence type="predicted"/>
<name>A0A4U5PVY3_POPAL</name>
<evidence type="ECO:0000256" key="1">
    <source>
        <dbReference type="SAM" id="MobiDB-lite"/>
    </source>
</evidence>
<feature type="region of interest" description="Disordered" evidence="1">
    <location>
        <begin position="14"/>
        <end position="56"/>
    </location>
</feature>
<organism evidence="2">
    <name type="scientific">Populus alba</name>
    <name type="common">White poplar</name>
    <dbReference type="NCBI Taxonomy" id="43335"/>
    <lineage>
        <taxon>Eukaryota</taxon>
        <taxon>Viridiplantae</taxon>
        <taxon>Streptophyta</taxon>
        <taxon>Embryophyta</taxon>
        <taxon>Tracheophyta</taxon>
        <taxon>Spermatophyta</taxon>
        <taxon>Magnoliopsida</taxon>
        <taxon>eudicotyledons</taxon>
        <taxon>Gunneridae</taxon>
        <taxon>Pentapetalae</taxon>
        <taxon>rosids</taxon>
        <taxon>fabids</taxon>
        <taxon>Malpighiales</taxon>
        <taxon>Salicaceae</taxon>
        <taxon>Saliceae</taxon>
        <taxon>Populus</taxon>
    </lineage>
</organism>
<feature type="compositionally biased region" description="Polar residues" evidence="1">
    <location>
        <begin position="41"/>
        <end position="51"/>
    </location>
</feature>
<comment type="caution">
    <text evidence="2">The sequence shown here is derived from an EMBL/GenBank/DDBJ whole genome shotgun (WGS) entry which is preliminary data.</text>
</comment>
<reference evidence="2" key="1">
    <citation type="submission" date="2018-10" db="EMBL/GenBank/DDBJ databases">
        <title>Population genomic analysis revealed the cold adaptation of white poplar.</title>
        <authorList>
            <person name="Liu Y.-J."/>
        </authorList>
    </citation>
    <scope>NUCLEOTIDE SEQUENCE [LARGE SCALE GENOMIC DNA]</scope>
    <source>
        <strain evidence="2">PAL-ZL1</strain>
    </source>
</reference>
<accession>A0A4U5PVY3</accession>